<evidence type="ECO:0000256" key="3">
    <source>
        <dbReference type="SAM" id="MobiDB-lite"/>
    </source>
</evidence>
<name>A0A7S3JHE8_9SPIT</name>
<sequence length="198" mass="23229">MFAPTFTQKCSETSPKEEIDAVQNETKEDVQMSASSDYEYKVRSVGEPSDFNFNAVYVEKVPLTAENSNAMESCANTHSARDFSSSEEEAMVGHLTRQERELKVKKYLEKKRLRKWDKKVNYESRKKVADTRPRYKGRFVSFEQAGELIDEYKKELEKRMIRDRVFVTQIFNRKTGELRKTIFPTQEAMKRFSTSNLM</sequence>
<reference evidence="5" key="1">
    <citation type="submission" date="2021-01" db="EMBL/GenBank/DDBJ databases">
        <authorList>
            <person name="Corre E."/>
            <person name="Pelletier E."/>
            <person name="Niang G."/>
            <person name="Scheremetjew M."/>
            <person name="Finn R."/>
            <person name="Kale V."/>
            <person name="Holt S."/>
            <person name="Cochrane G."/>
            <person name="Meng A."/>
            <person name="Brown T."/>
            <person name="Cohen L."/>
        </authorList>
    </citation>
    <scope>NUCLEOTIDE SEQUENCE</scope>
    <source>
        <strain evidence="5">FSP1.4</strain>
    </source>
</reference>
<keyword evidence="2" id="KW-0539">Nucleus</keyword>
<feature type="region of interest" description="Disordered" evidence="3">
    <location>
        <begin position="1"/>
        <end position="35"/>
    </location>
</feature>
<feature type="domain" description="CCT" evidence="4">
    <location>
        <begin position="100"/>
        <end position="142"/>
    </location>
</feature>
<dbReference type="AlphaFoldDB" id="A0A7S3JHE8"/>
<feature type="compositionally biased region" description="Basic and acidic residues" evidence="3">
    <location>
        <begin position="14"/>
        <end position="30"/>
    </location>
</feature>
<evidence type="ECO:0000256" key="1">
    <source>
        <dbReference type="ARBA" id="ARBA00004123"/>
    </source>
</evidence>
<dbReference type="EMBL" id="HBII01029527">
    <property type="protein sequence ID" value="CAE0353355.1"/>
    <property type="molecule type" value="Transcribed_RNA"/>
</dbReference>
<dbReference type="PANTHER" id="PTHR31319">
    <property type="entry name" value="ZINC FINGER PROTEIN CONSTANS-LIKE 4"/>
    <property type="match status" value="1"/>
</dbReference>
<proteinExistence type="predicted"/>
<feature type="compositionally biased region" description="Polar residues" evidence="3">
    <location>
        <begin position="1"/>
        <end position="13"/>
    </location>
</feature>
<dbReference type="InterPro" id="IPR045281">
    <property type="entry name" value="CONSTANS-like"/>
</dbReference>
<dbReference type="GO" id="GO:0005634">
    <property type="term" value="C:nucleus"/>
    <property type="evidence" value="ECO:0007669"/>
    <property type="project" value="UniProtKB-SubCell"/>
</dbReference>
<comment type="subcellular location">
    <subcellularLocation>
        <location evidence="1">Nucleus</location>
    </subcellularLocation>
</comment>
<evidence type="ECO:0000313" key="5">
    <source>
        <dbReference type="EMBL" id="CAE0353355.1"/>
    </source>
</evidence>
<evidence type="ECO:0000256" key="2">
    <source>
        <dbReference type="ARBA" id="ARBA00023242"/>
    </source>
</evidence>
<dbReference type="Pfam" id="PF06203">
    <property type="entry name" value="CCT"/>
    <property type="match status" value="1"/>
</dbReference>
<dbReference type="PANTHER" id="PTHR31319:SF77">
    <property type="entry name" value="ZINC FINGER PROTEIN CONSTANS-LIKE 4"/>
    <property type="match status" value="1"/>
</dbReference>
<dbReference type="PROSITE" id="PS51017">
    <property type="entry name" value="CCT"/>
    <property type="match status" value="1"/>
</dbReference>
<dbReference type="InterPro" id="IPR010402">
    <property type="entry name" value="CCT_domain"/>
</dbReference>
<protein>
    <recommendedName>
        <fullName evidence="4">CCT domain-containing protein</fullName>
    </recommendedName>
</protein>
<organism evidence="5">
    <name type="scientific">Euplotes harpa</name>
    <dbReference type="NCBI Taxonomy" id="151035"/>
    <lineage>
        <taxon>Eukaryota</taxon>
        <taxon>Sar</taxon>
        <taxon>Alveolata</taxon>
        <taxon>Ciliophora</taxon>
        <taxon>Intramacronucleata</taxon>
        <taxon>Spirotrichea</taxon>
        <taxon>Hypotrichia</taxon>
        <taxon>Euplotida</taxon>
        <taxon>Euplotidae</taxon>
        <taxon>Euplotes</taxon>
    </lineage>
</organism>
<evidence type="ECO:0000259" key="4">
    <source>
        <dbReference type="PROSITE" id="PS51017"/>
    </source>
</evidence>
<gene>
    <name evidence="5" type="ORF">EHAR0213_LOCUS12271</name>
</gene>
<accession>A0A7S3JHE8</accession>